<reference evidence="1 2" key="1">
    <citation type="submission" date="2015-07" db="EMBL/GenBank/DDBJ databases">
        <title>Whole genome sequencing of Bosea vaviloviae isolated from cave pool.</title>
        <authorList>
            <person name="Tan N.E.H."/>
            <person name="Lee Y.P."/>
            <person name="Gan H.M."/>
            <person name="Barton H."/>
            <person name="Savka M.A."/>
        </authorList>
    </citation>
    <scope>NUCLEOTIDE SEQUENCE [LARGE SCALE GENOMIC DNA]</scope>
    <source>
        <strain evidence="1 2">SD260</strain>
    </source>
</reference>
<dbReference type="AlphaFoldDB" id="A0A0N0MA87"/>
<comment type="caution">
    <text evidence="1">The sequence shown here is derived from an EMBL/GenBank/DDBJ whole genome shotgun (WGS) entry which is preliminary data.</text>
</comment>
<name>A0A0N0MA87_9HYPH</name>
<dbReference type="RefSeq" id="WP_054210570.1">
    <property type="nucleotide sequence ID" value="NZ_LGSZ01000050.1"/>
</dbReference>
<sequence length="174" mass="19235">MAAQAKTKEVDFVAEAARRALDDAKGDTREATRMMQEAVKQSRKLRDLLTDPLIANACYDAVRAQVHVDRRAAWKAPVEKLVPSKSGVTGSFRVVQLAAGTLLMFPLPGGKPLGQATREDITTAASFYESQSADMAHKSRWLRLVSQHLEGDKTVGDVMTDKRLRELQEEARRG</sequence>
<dbReference type="OrthoDB" id="8479758at2"/>
<keyword evidence="2" id="KW-1185">Reference proteome</keyword>
<accession>A0A0N0MA87</accession>
<dbReference type="EMBL" id="LGSZ01000050">
    <property type="protein sequence ID" value="KPH79317.1"/>
    <property type="molecule type" value="Genomic_DNA"/>
</dbReference>
<proteinExistence type="predicted"/>
<evidence type="ECO:0000313" key="2">
    <source>
        <dbReference type="Proteomes" id="UP000037822"/>
    </source>
</evidence>
<protein>
    <submittedName>
        <fullName evidence="1">Uncharacterized protein</fullName>
    </submittedName>
</protein>
<evidence type="ECO:0000313" key="1">
    <source>
        <dbReference type="EMBL" id="KPH79317.1"/>
    </source>
</evidence>
<dbReference type="Proteomes" id="UP000037822">
    <property type="component" value="Unassembled WGS sequence"/>
</dbReference>
<organism evidence="1 2">
    <name type="scientific">Bosea vaviloviae</name>
    <dbReference type="NCBI Taxonomy" id="1526658"/>
    <lineage>
        <taxon>Bacteria</taxon>
        <taxon>Pseudomonadati</taxon>
        <taxon>Pseudomonadota</taxon>
        <taxon>Alphaproteobacteria</taxon>
        <taxon>Hyphomicrobiales</taxon>
        <taxon>Boseaceae</taxon>
        <taxon>Bosea</taxon>
    </lineage>
</organism>
<gene>
    <name evidence="1" type="ORF">AE618_18600</name>
</gene>
<dbReference type="PATRIC" id="fig|1526658.3.peg.1334"/>